<reference evidence="5" key="2">
    <citation type="submission" date="2025-08" db="UniProtKB">
        <authorList>
            <consortium name="Ensembl"/>
        </authorList>
    </citation>
    <scope>IDENTIFICATION</scope>
</reference>
<organism evidence="5 6">
    <name type="scientific">Anas platyrhynchos platyrhynchos</name>
    <name type="common">Northern mallard</name>
    <dbReference type="NCBI Taxonomy" id="8840"/>
    <lineage>
        <taxon>Eukaryota</taxon>
        <taxon>Metazoa</taxon>
        <taxon>Chordata</taxon>
        <taxon>Craniata</taxon>
        <taxon>Vertebrata</taxon>
        <taxon>Euteleostomi</taxon>
        <taxon>Archelosauria</taxon>
        <taxon>Archosauria</taxon>
        <taxon>Dinosauria</taxon>
        <taxon>Saurischia</taxon>
        <taxon>Theropoda</taxon>
        <taxon>Coelurosauria</taxon>
        <taxon>Aves</taxon>
        <taxon>Neognathae</taxon>
        <taxon>Galloanserae</taxon>
        <taxon>Anseriformes</taxon>
        <taxon>Anatidae</taxon>
        <taxon>Anatinae</taxon>
        <taxon>Anas</taxon>
    </lineage>
</organism>
<dbReference type="GO" id="GO:0032465">
    <property type="term" value="P:regulation of cytokinesis"/>
    <property type="evidence" value="ECO:0007669"/>
    <property type="project" value="TreeGrafter"/>
</dbReference>
<dbReference type="GeneTree" id="ENSGT00390000000560"/>
<feature type="coiled-coil region" evidence="4">
    <location>
        <begin position="71"/>
        <end position="105"/>
    </location>
</feature>
<dbReference type="Ensembl" id="ENSAPLT00000021043.1">
    <property type="protein sequence ID" value="ENSAPLP00000025662.1"/>
    <property type="gene ID" value="ENSAPLG00000017117.1"/>
</dbReference>
<sequence length="166" mass="18084">MRKEKLGGEEGGDRVHHPHLIKHLEKEVLQHKLTYFNFCAGIANSDVPQAACCVLRPAVVSVIFILFQKRALKAENSAAKLKQENALLQVQLKNYKAENEALRSGQSASLAAVKQNAEAAFQNLLTVIANSRSAVRQLVSGAESLQLVADLLKSIDSISEVPEDGQ</sequence>
<evidence type="ECO:0000256" key="1">
    <source>
        <dbReference type="ARBA" id="ARBA00007791"/>
    </source>
</evidence>
<dbReference type="STRING" id="8840.ENSAPLP00000025662"/>
<protein>
    <recommendedName>
        <fullName evidence="2">Endosome-associated-trafficking regulator 1</fullName>
    </recommendedName>
</protein>
<accession>A0A493TID5</accession>
<keyword evidence="3 4" id="KW-0175">Coiled coil</keyword>
<dbReference type="PANTHER" id="PTHR31259">
    <property type="entry name" value="ENDOSOME-ASSOCIATED TRAFFICKING REGULATOR 1"/>
    <property type="match status" value="1"/>
</dbReference>
<comment type="similarity">
    <text evidence="1">Belongs to the ENTR1 family.</text>
</comment>
<dbReference type="GO" id="GO:0030496">
    <property type="term" value="C:midbody"/>
    <property type="evidence" value="ECO:0007669"/>
    <property type="project" value="TreeGrafter"/>
</dbReference>
<dbReference type="GO" id="GO:0036064">
    <property type="term" value="C:ciliary basal body"/>
    <property type="evidence" value="ECO:0007669"/>
    <property type="project" value="TreeGrafter"/>
</dbReference>
<evidence type="ECO:0000313" key="6">
    <source>
        <dbReference type="Proteomes" id="UP000016666"/>
    </source>
</evidence>
<dbReference type="GO" id="GO:0055037">
    <property type="term" value="C:recycling endosome"/>
    <property type="evidence" value="ECO:0007669"/>
    <property type="project" value="TreeGrafter"/>
</dbReference>
<keyword evidence="6" id="KW-1185">Reference proteome</keyword>
<evidence type="ECO:0000256" key="2">
    <source>
        <dbReference type="ARBA" id="ARBA00016007"/>
    </source>
</evidence>
<dbReference type="AlphaFoldDB" id="A0A493TID5"/>
<dbReference type="GO" id="GO:0045724">
    <property type="term" value="P:positive regulation of cilium assembly"/>
    <property type="evidence" value="ECO:0007669"/>
    <property type="project" value="TreeGrafter"/>
</dbReference>
<evidence type="ECO:0000313" key="5">
    <source>
        <dbReference type="Ensembl" id="ENSAPLP00000025662.1"/>
    </source>
</evidence>
<dbReference type="GO" id="GO:1903566">
    <property type="term" value="P:positive regulation of protein localization to cilium"/>
    <property type="evidence" value="ECO:0007669"/>
    <property type="project" value="TreeGrafter"/>
</dbReference>
<evidence type="ECO:0000256" key="3">
    <source>
        <dbReference type="ARBA" id="ARBA00023054"/>
    </source>
</evidence>
<proteinExistence type="inferred from homology"/>
<evidence type="ECO:0000256" key="4">
    <source>
        <dbReference type="SAM" id="Coils"/>
    </source>
</evidence>
<name>A0A493TID5_ANAPP</name>
<dbReference type="Proteomes" id="UP000016666">
    <property type="component" value="Chromosome 18"/>
</dbReference>
<dbReference type="GO" id="GO:0005813">
    <property type="term" value="C:centrosome"/>
    <property type="evidence" value="ECO:0007669"/>
    <property type="project" value="TreeGrafter"/>
</dbReference>
<dbReference type="InterPro" id="IPR026757">
    <property type="entry name" value="ENTR1"/>
</dbReference>
<dbReference type="PANTHER" id="PTHR31259:SF3">
    <property type="entry name" value="ENDOSOME-ASSOCIATED-TRAFFICKING REGULATOR 1"/>
    <property type="match status" value="1"/>
</dbReference>
<reference evidence="5 6" key="1">
    <citation type="submission" date="2017-10" db="EMBL/GenBank/DDBJ databases">
        <title>A new Pekin duck reference genome.</title>
        <authorList>
            <person name="Hou Z.-C."/>
            <person name="Zhou Z.-K."/>
            <person name="Zhu F."/>
            <person name="Hou S.-S."/>
        </authorList>
    </citation>
    <scope>NUCLEOTIDE SEQUENCE [LARGE SCALE GENOMIC DNA]</scope>
</reference>
<reference evidence="5" key="3">
    <citation type="submission" date="2025-09" db="UniProtKB">
        <authorList>
            <consortium name="Ensembl"/>
        </authorList>
    </citation>
    <scope>IDENTIFICATION</scope>
</reference>
<dbReference type="GO" id="GO:0005769">
    <property type="term" value="C:early endosome"/>
    <property type="evidence" value="ECO:0007669"/>
    <property type="project" value="TreeGrafter"/>
</dbReference>